<dbReference type="EMBL" id="CADCTU010000890">
    <property type="protein sequence ID" value="CAA9361782.1"/>
    <property type="molecule type" value="Genomic_DNA"/>
</dbReference>
<evidence type="ECO:0000313" key="2">
    <source>
        <dbReference type="EMBL" id="CAA9361782.1"/>
    </source>
</evidence>
<gene>
    <name evidence="2" type="ORF">AVDCRST_MAG11-4171</name>
</gene>
<feature type="non-terminal residue" evidence="2">
    <location>
        <position position="1"/>
    </location>
</feature>
<dbReference type="InterPro" id="IPR037257">
    <property type="entry name" value="T2SS_E_N_sf"/>
</dbReference>
<keyword evidence="1" id="KW-1133">Transmembrane helix</keyword>
<accession>A0A6J4MK93</accession>
<evidence type="ECO:0008006" key="3">
    <source>
        <dbReference type="Google" id="ProtNLM"/>
    </source>
</evidence>
<evidence type="ECO:0000256" key="1">
    <source>
        <dbReference type="SAM" id="Phobius"/>
    </source>
</evidence>
<dbReference type="SUPFAM" id="SSF160246">
    <property type="entry name" value="EspE N-terminal domain-like"/>
    <property type="match status" value="1"/>
</dbReference>
<dbReference type="AlphaFoldDB" id="A0A6J4MK93"/>
<feature type="transmembrane region" description="Helical" evidence="1">
    <location>
        <begin position="49"/>
        <end position="68"/>
    </location>
</feature>
<keyword evidence="1" id="KW-0812">Transmembrane</keyword>
<feature type="transmembrane region" description="Helical" evidence="1">
    <location>
        <begin position="88"/>
        <end position="105"/>
    </location>
</feature>
<organism evidence="2">
    <name type="scientific">uncultured Gemmatimonadaceae bacterium</name>
    <dbReference type="NCBI Taxonomy" id="246130"/>
    <lineage>
        <taxon>Bacteria</taxon>
        <taxon>Pseudomonadati</taxon>
        <taxon>Gemmatimonadota</taxon>
        <taxon>Gemmatimonadia</taxon>
        <taxon>Gemmatimonadales</taxon>
        <taxon>Gemmatimonadaceae</taxon>
        <taxon>environmental samples</taxon>
    </lineage>
</organism>
<proteinExistence type="predicted"/>
<sequence>RGAFPETFRTSVRQRTRWTLGTVFQAWKTWGWVGNARVRWLLFHDRKTPWAFTVVACGYAFAAGVVAWELARRNYLETLPPALPRHAWITWAFTVGPVILANRLLQRAVATTRVYGPWAGLLAVARAPWANVIGMTAAARAAYQFVRARRRRETLAWDKTAHTVPLLVATRMRLGELLIEMGALTEVQLVQALREQARGGQRVGEVMLRLGFVTPAELDAALARQQALAAPQSTPLNRAEADAAA</sequence>
<reference evidence="2" key="1">
    <citation type="submission" date="2020-02" db="EMBL/GenBank/DDBJ databases">
        <authorList>
            <person name="Meier V. D."/>
        </authorList>
    </citation>
    <scope>NUCLEOTIDE SEQUENCE</scope>
    <source>
        <strain evidence="2">AVDCRST_MAG11</strain>
    </source>
</reference>
<name>A0A6J4MK93_9BACT</name>
<protein>
    <recommendedName>
        <fullName evidence="3">Glycosyltransferase 2-like domain-containing protein</fullName>
    </recommendedName>
</protein>
<keyword evidence="1" id="KW-0472">Membrane</keyword>